<evidence type="ECO:0000313" key="3">
    <source>
        <dbReference type="Proteomes" id="UP000030428"/>
    </source>
</evidence>
<evidence type="ECO:0000313" key="2">
    <source>
        <dbReference type="EMBL" id="TGO02645.1"/>
    </source>
</evidence>
<organism evidence="2 3">
    <name type="scientific">Candidatus Thiomargarita nelsonii</name>
    <dbReference type="NCBI Taxonomy" id="1003181"/>
    <lineage>
        <taxon>Bacteria</taxon>
        <taxon>Pseudomonadati</taxon>
        <taxon>Pseudomonadota</taxon>
        <taxon>Gammaproteobacteria</taxon>
        <taxon>Thiotrichales</taxon>
        <taxon>Thiotrichaceae</taxon>
        <taxon>Thiomargarita</taxon>
    </lineage>
</organism>
<dbReference type="Proteomes" id="UP000030428">
    <property type="component" value="Unassembled WGS sequence"/>
</dbReference>
<dbReference type="EMBL" id="JSZA02000097">
    <property type="protein sequence ID" value="TGO02645.1"/>
    <property type="molecule type" value="Genomic_DNA"/>
</dbReference>
<dbReference type="Pfam" id="PF16363">
    <property type="entry name" value="GDP_Man_Dehyd"/>
    <property type="match status" value="1"/>
</dbReference>
<evidence type="ECO:0000259" key="1">
    <source>
        <dbReference type="Pfam" id="PF16363"/>
    </source>
</evidence>
<dbReference type="SUPFAM" id="SSF51735">
    <property type="entry name" value="NAD(P)-binding Rossmann-fold domains"/>
    <property type="match status" value="1"/>
</dbReference>
<protein>
    <recommendedName>
        <fullName evidence="1">NAD(P)-binding domain-containing protein</fullName>
    </recommendedName>
</protein>
<sequence length="69" mass="7577">MEQVMAAIKGVKWIFHQAAFVSAPLSIKQPQVSFENNLLGTFNIFEAVRRQGSLARIIFASSAALSLII</sequence>
<reference evidence="2 3" key="1">
    <citation type="journal article" date="2016" name="Front. Microbiol.">
        <title>Single-Cell (Meta-)Genomics of a Dimorphic Candidatus Thiomargarita nelsonii Reveals Genomic Plasticity.</title>
        <authorList>
            <person name="Flood B.E."/>
            <person name="Fliss P."/>
            <person name="Jones D.S."/>
            <person name="Dick G.J."/>
            <person name="Jain S."/>
            <person name="Kaster A.K."/>
            <person name="Winkel M."/>
            <person name="Mussmann M."/>
            <person name="Bailey J."/>
        </authorList>
    </citation>
    <scope>NUCLEOTIDE SEQUENCE [LARGE SCALE GENOMIC DNA]</scope>
    <source>
        <strain evidence="2">Hydrate Ridge</strain>
    </source>
</reference>
<dbReference type="AlphaFoldDB" id="A0A4E0QTW3"/>
<keyword evidence="3" id="KW-1185">Reference proteome</keyword>
<comment type="caution">
    <text evidence="2">The sequence shown here is derived from an EMBL/GenBank/DDBJ whole genome shotgun (WGS) entry which is preliminary data.</text>
</comment>
<feature type="domain" description="NAD(P)-binding" evidence="1">
    <location>
        <begin position="11"/>
        <end position="64"/>
    </location>
</feature>
<dbReference type="Gene3D" id="3.40.50.720">
    <property type="entry name" value="NAD(P)-binding Rossmann-like Domain"/>
    <property type="match status" value="1"/>
</dbReference>
<name>A0A4E0QTW3_9GAMM</name>
<gene>
    <name evidence="2" type="ORF">PN36_21560</name>
</gene>
<accession>A0A4E0QTW3</accession>
<dbReference type="InterPro" id="IPR036291">
    <property type="entry name" value="NAD(P)-bd_dom_sf"/>
</dbReference>
<proteinExistence type="predicted"/>
<dbReference type="InterPro" id="IPR016040">
    <property type="entry name" value="NAD(P)-bd_dom"/>
</dbReference>